<evidence type="ECO:0000256" key="1">
    <source>
        <dbReference type="SAM" id="SignalP"/>
    </source>
</evidence>
<dbReference type="EMBL" id="HAGM01000323">
    <property type="protein sequence ID" value="SMD29409.1"/>
    <property type="molecule type" value="Transcribed_RNA"/>
</dbReference>
<feature type="chain" id="PRO_5019839923" evidence="1">
    <location>
        <begin position="19"/>
        <end position="127"/>
    </location>
</feature>
<reference evidence="2" key="2">
    <citation type="submission" date="2019-04" db="EMBL/GenBank/DDBJ databases">
        <title>Unravelling the molecular evolution of spider venoms.</title>
        <authorList>
            <person name="Pineda S."/>
        </authorList>
    </citation>
    <scope>NUCLEOTIDE SEQUENCE</scope>
</reference>
<dbReference type="AlphaFoldDB" id="A0A482ZGE7"/>
<sequence length="127" mass="13881">MQWVAVAFLLVCLTLAVAEENLDMETAPQQREDCKKGEVKWNGHCEVGVDKCCGRCVRCKCRGGNTNCSCSKTLPWGACDIAIAYAIVGISASVSFVAAIIRCLTHCFPGCAVFSCRWLIGFLNLRR</sequence>
<keyword evidence="1" id="KW-0732">Signal</keyword>
<reference evidence="2" key="1">
    <citation type="submission" date="2017-03" db="EMBL/GenBank/DDBJ databases">
        <authorList>
            <person name="QRISCLOUD D."/>
        </authorList>
    </citation>
    <scope>NUCLEOTIDE SEQUENCE</scope>
</reference>
<feature type="signal peptide" evidence="1">
    <location>
        <begin position="1"/>
        <end position="18"/>
    </location>
</feature>
<protein>
    <submittedName>
        <fullName evidence="2">U28-Austrotoxin-Ht1m_1</fullName>
    </submittedName>
</protein>
<proteinExistence type="predicted"/>
<name>A0A482ZGE7_9ARAC</name>
<accession>A0A482ZGE7</accession>
<organism evidence="2">
    <name type="scientific">Hickmania troglodytes</name>
    <dbReference type="NCBI Taxonomy" id="489260"/>
    <lineage>
        <taxon>Eukaryota</taxon>
        <taxon>Metazoa</taxon>
        <taxon>Ecdysozoa</taxon>
        <taxon>Arthropoda</taxon>
        <taxon>Chelicerata</taxon>
        <taxon>Arachnida</taxon>
        <taxon>Araneae</taxon>
        <taxon>Araneomorphae</taxon>
        <taxon>Austrochilidae</taxon>
        <taxon>Hickmania</taxon>
    </lineage>
</organism>
<evidence type="ECO:0000313" key="2">
    <source>
        <dbReference type="EMBL" id="SMD29409.1"/>
    </source>
</evidence>